<feature type="compositionally biased region" description="Basic and acidic residues" evidence="1">
    <location>
        <begin position="625"/>
        <end position="638"/>
    </location>
</feature>
<protein>
    <recommendedName>
        <fullName evidence="6">Protein FAR1-RELATED SEQUENCE</fullName>
    </recommendedName>
</protein>
<evidence type="ECO:0008006" key="6">
    <source>
        <dbReference type="Google" id="ProtNLM"/>
    </source>
</evidence>
<feature type="domain" description="FAR1" evidence="2">
    <location>
        <begin position="11"/>
        <end position="99"/>
    </location>
</feature>
<evidence type="ECO:0000259" key="2">
    <source>
        <dbReference type="Pfam" id="PF03101"/>
    </source>
</evidence>
<proteinExistence type="predicted"/>
<comment type="caution">
    <text evidence="4">The sequence shown here is derived from an EMBL/GenBank/DDBJ whole genome shotgun (WGS) entry which is preliminary data.</text>
</comment>
<organism evidence="4 5">
    <name type="scientific">Quercus rubra</name>
    <name type="common">Northern red oak</name>
    <name type="synonym">Quercus borealis</name>
    <dbReference type="NCBI Taxonomy" id="3512"/>
    <lineage>
        <taxon>Eukaryota</taxon>
        <taxon>Viridiplantae</taxon>
        <taxon>Streptophyta</taxon>
        <taxon>Embryophyta</taxon>
        <taxon>Tracheophyta</taxon>
        <taxon>Spermatophyta</taxon>
        <taxon>Magnoliopsida</taxon>
        <taxon>eudicotyledons</taxon>
        <taxon>Gunneridae</taxon>
        <taxon>Pentapetalae</taxon>
        <taxon>rosids</taxon>
        <taxon>fabids</taxon>
        <taxon>Fagales</taxon>
        <taxon>Fagaceae</taxon>
        <taxon>Quercus</taxon>
    </lineage>
</organism>
<sequence length="674" mass="78708">MEFEADEIAYDFYNEYDKKVGFSIRKENVNKCKKTGVVTSRRFVCVKERVRGKDKRDQNVKNPRAETRCGCEARLVIVLNRDGKKYVVSEFIAEHNHYLHLPSTVYMMPSQRKVAATHANATHAIEIDLAHESGLRLKQSYELLSKQVGGYDTLGFTKQDRKNYLRTKRQRDMEHGQLLAWEDISVLITNIFWADARMIIDYSHFGDVITFDTTYSKNRDARPLGVFLGLNHHIETAVFRGALLYDETIESFVWLFETLEAMSKKKLITIFTDPDAAMSAAIKVVMPKIYNALCSWHMWQNAEKHLGHLLKNDSQFNADFLACIYEYDGEDEFLTAWNKMLDKYNVHENKWLIDLFKLKEKWAQAYVKRTFTARMKTTQLSESFNADLKDCLRTDLNIVEFFTHFETIVNQKRDKKLKLKSSPMLNQVATMYTPKLFDLFQTEVEEVMALSILEHNVSQTHSYVVGVFNQYGKYEVMWNPLDETLSCSRRKFESFGILCRHGLKFLDVLDIKLISNRYIMKRWRRDAKDGSGKNCTTHNIKADTQLEYVNRYRDLCPKYIQLVNEACETKEGHNILSLAIAEEDTIRPFIDFADKEDQLCALITIVLKGIKKREVHHNKKRRTKSWIEKIRKPKEGTSKKQTKKRKVQEKTKDISSGNIPSFTQLLMVKILIIV</sequence>
<dbReference type="EMBL" id="JAXUIC010000008">
    <property type="protein sequence ID" value="KAK4576820.1"/>
    <property type="molecule type" value="Genomic_DNA"/>
</dbReference>
<dbReference type="Pfam" id="PF03101">
    <property type="entry name" value="FAR1"/>
    <property type="match status" value="1"/>
</dbReference>
<dbReference type="Proteomes" id="UP001324115">
    <property type="component" value="Unassembled WGS sequence"/>
</dbReference>
<gene>
    <name evidence="4" type="ORF">RGQ29_027381</name>
</gene>
<reference evidence="4 5" key="1">
    <citation type="journal article" date="2023" name="G3 (Bethesda)">
        <title>A haplotype-resolved chromosome-scale genome for Quercus rubra L. provides insights into the genetics of adaptive traits for red oak species.</title>
        <authorList>
            <person name="Kapoor B."/>
            <person name="Jenkins J."/>
            <person name="Schmutz J."/>
            <person name="Zhebentyayeva T."/>
            <person name="Kuelheim C."/>
            <person name="Coggeshall M."/>
            <person name="Heim C."/>
            <person name="Lasky J.R."/>
            <person name="Leites L."/>
            <person name="Islam-Faridi N."/>
            <person name="Romero-Severson J."/>
            <person name="DeLeo V.L."/>
            <person name="Lucas S.M."/>
            <person name="Lazic D."/>
            <person name="Gailing O."/>
            <person name="Carlson J."/>
            <person name="Staton M."/>
        </authorList>
    </citation>
    <scope>NUCLEOTIDE SEQUENCE [LARGE SCALE GENOMIC DNA]</scope>
    <source>
        <strain evidence="4">Pseudo-F2</strain>
    </source>
</reference>
<dbReference type="InterPro" id="IPR004330">
    <property type="entry name" value="FAR1_DNA_bnd_dom"/>
</dbReference>
<feature type="domain" description="MULE transposase" evidence="3">
    <location>
        <begin position="208"/>
        <end position="301"/>
    </location>
</feature>
<dbReference type="Pfam" id="PF10551">
    <property type="entry name" value="MULE"/>
    <property type="match status" value="1"/>
</dbReference>
<keyword evidence="5" id="KW-1185">Reference proteome</keyword>
<dbReference type="InterPro" id="IPR018289">
    <property type="entry name" value="MULE_transposase_dom"/>
</dbReference>
<evidence type="ECO:0000313" key="5">
    <source>
        <dbReference type="Proteomes" id="UP001324115"/>
    </source>
</evidence>
<dbReference type="PANTHER" id="PTHR47718:SF2">
    <property type="entry name" value="PROTEIN FAR1-RELATED SEQUENCE 5-LIKE"/>
    <property type="match status" value="1"/>
</dbReference>
<accession>A0AAN7EQ15</accession>
<dbReference type="PANTHER" id="PTHR47718">
    <property type="entry name" value="OS01G0519700 PROTEIN"/>
    <property type="match status" value="1"/>
</dbReference>
<feature type="region of interest" description="Disordered" evidence="1">
    <location>
        <begin position="617"/>
        <end position="654"/>
    </location>
</feature>
<evidence type="ECO:0000256" key="1">
    <source>
        <dbReference type="SAM" id="MobiDB-lite"/>
    </source>
</evidence>
<evidence type="ECO:0000259" key="3">
    <source>
        <dbReference type="Pfam" id="PF10551"/>
    </source>
</evidence>
<dbReference type="AlphaFoldDB" id="A0AAN7EQ15"/>
<name>A0AAN7EQ15_QUERU</name>
<evidence type="ECO:0000313" key="4">
    <source>
        <dbReference type="EMBL" id="KAK4576820.1"/>
    </source>
</evidence>